<evidence type="ECO:0000256" key="6">
    <source>
        <dbReference type="RuleBase" id="RU004355"/>
    </source>
</evidence>
<dbReference type="PANTHER" id="PTHR30008:SF0">
    <property type="entry name" value="EXODEOXYRIBONUCLEASE 7 LARGE SUBUNIT"/>
    <property type="match status" value="1"/>
</dbReference>
<keyword evidence="1 5" id="KW-0963">Cytoplasm</keyword>
<dbReference type="Pfam" id="PF13742">
    <property type="entry name" value="tRNA_anti_2"/>
    <property type="match status" value="1"/>
</dbReference>
<dbReference type="KEGG" id="kge:TQ33_1519"/>
<dbReference type="GO" id="GO:0003676">
    <property type="term" value="F:nucleic acid binding"/>
    <property type="evidence" value="ECO:0007669"/>
    <property type="project" value="InterPro"/>
</dbReference>
<evidence type="ECO:0000256" key="1">
    <source>
        <dbReference type="ARBA" id="ARBA00022490"/>
    </source>
</evidence>
<keyword evidence="11" id="KW-1185">Reference proteome</keyword>
<evidence type="ECO:0000259" key="9">
    <source>
        <dbReference type="Pfam" id="PF13742"/>
    </source>
</evidence>
<evidence type="ECO:0000256" key="4">
    <source>
        <dbReference type="ARBA" id="ARBA00022839"/>
    </source>
</evidence>
<keyword evidence="4 5" id="KW-0269">Exonuclease</keyword>
<dbReference type="RefSeq" id="WP_046561532.1">
    <property type="nucleotide sequence ID" value="NZ_CP010975.1"/>
</dbReference>
<evidence type="ECO:0000256" key="3">
    <source>
        <dbReference type="ARBA" id="ARBA00022801"/>
    </source>
</evidence>
<dbReference type="InterPro" id="IPR025824">
    <property type="entry name" value="OB-fold_nuc-bd_dom"/>
</dbReference>
<dbReference type="GO" id="GO:0006308">
    <property type="term" value="P:DNA catabolic process"/>
    <property type="evidence" value="ECO:0007669"/>
    <property type="project" value="UniProtKB-UniRule"/>
</dbReference>
<evidence type="ECO:0000256" key="5">
    <source>
        <dbReference type="HAMAP-Rule" id="MF_00378"/>
    </source>
</evidence>
<dbReference type="OrthoDB" id="9802795at2"/>
<dbReference type="AlphaFoldDB" id="A0A0F6RCY9"/>
<dbReference type="HAMAP" id="MF_00378">
    <property type="entry name" value="Exonuc_7_L"/>
    <property type="match status" value="1"/>
</dbReference>
<dbReference type="Pfam" id="PF02601">
    <property type="entry name" value="Exonuc_VII_L"/>
    <property type="match status" value="1"/>
</dbReference>
<dbReference type="NCBIfam" id="TIGR00237">
    <property type="entry name" value="xseA"/>
    <property type="match status" value="1"/>
</dbReference>
<reference evidence="10 11" key="1">
    <citation type="submission" date="2015-02" db="EMBL/GenBank/DDBJ databases">
        <title>Complete genome sequence of Kangiella geojedonensis strain YCS-5T.</title>
        <authorList>
            <person name="Kim K.M."/>
        </authorList>
    </citation>
    <scope>NUCLEOTIDE SEQUENCE [LARGE SCALE GENOMIC DNA]</scope>
    <source>
        <strain evidence="10 11">YCS-5</strain>
    </source>
</reference>
<evidence type="ECO:0000259" key="8">
    <source>
        <dbReference type="Pfam" id="PF02601"/>
    </source>
</evidence>
<evidence type="ECO:0000313" key="11">
    <source>
        <dbReference type="Proteomes" id="UP000034071"/>
    </source>
</evidence>
<evidence type="ECO:0000256" key="7">
    <source>
        <dbReference type="SAM" id="Coils"/>
    </source>
</evidence>
<dbReference type="STRING" id="914150.TQ33_1519"/>
<proteinExistence type="inferred from homology"/>
<protein>
    <recommendedName>
        <fullName evidence="5">Exodeoxyribonuclease 7 large subunit</fullName>
        <ecNumber evidence="5">3.1.11.6</ecNumber>
    </recommendedName>
    <alternativeName>
        <fullName evidence="5">Exodeoxyribonuclease VII large subunit</fullName>
        <shortName evidence="5">Exonuclease VII large subunit</shortName>
    </alternativeName>
</protein>
<comment type="similarity">
    <text evidence="5 6">Belongs to the XseA family.</text>
</comment>
<dbReference type="GO" id="GO:0005737">
    <property type="term" value="C:cytoplasm"/>
    <property type="evidence" value="ECO:0007669"/>
    <property type="project" value="UniProtKB-SubCell"/>
</dbReference>
<gene>
    <name evidence="5" type="primary">xseA</name>
    <name evidence="10" type="ORF">TQ33_1519</name>
</gene>
<comment type="subcellular location">
    <subcellularLocation>
        <location evidence="5 6">Cytoplasm</location>
    </subcellularLocation>
</comment>
<keyword evidence="7" id="KW-0175">Coiled coil</keyword>
<sequence length="449" mass="50921">MIKPLLEPQEPTEQRKIYSVTELALNVRRQLEKEIGQIWITGEISNLATPRSGHWYFTLKDADSQLRCAMFKNRNRSARFTPEDGQQVLMRAKISLYEPRGDLQLIGEYMEPAGEGALQIAFNRLKEKLNNEGLFAEELKRSIPSLPRKIGIITSPTGAAIRDVLTVLNRRMPQVPVIVYPTQVQGEKAAKSIVEQLHVANQRAECDVLLVTRGGGSLEDMWCFNDEKLAREIRASHIPVVSAVGHEVDTSISDLVADLRAPTPSAAAELLVPNRMDIRHKFQSLERRLVNEFQHKLQIQQARLDRLSAKIVHPKQRLAQSKTDLERLTKLLNNAQKRYLENKSVSLQSATTRLAGYKPQKHLQESKEKLHARQKQLQQAINQQLKEFRQDFVLTAQKLNNISPLATLERGYTLTTDDNGKAIRNAESAKKAKVLVTRFSDGEVRSKPE</sequence>
<comment type="subunit">
    <text evidence="5">Heterooligomer composed of large and small subunits.</text>
</comment>
<keyword evidence="2 5" id="KW-0540">Nuclease</keyword>
<dbReference type="Proteomes" id="UP000034071">
    <property type="component" value="Chromosome"/>
</dbReference>
<comment type="catalytic activity">
    <reaction evidence="5 6">
        <text>Exonucleolytic cleavage in either 5'- to 3'- or 3'- to 5'-direction to yield nucleoside 5'-phosphates.</text>
        <dbReference type="EC" id="3.1.11.6"/>
    </reaction>
</comment>
<dbReference type="HOGENOM" id="CLU_023625_3_1_6"/>
<organism evidence="10 11">
    <name type="scientific">Kangiella geojedonensis</name>
    <dbReference type="NCBI Taxonomy" id="914150"/>
    <lineage>
        <taxon>Bacteria</taxon>
        <taxon>Pseudomonadati</taxon>
        <taxon>Pseudomonadota</taxon>
        <taxon>Gammaproteobacteria</taxon>
        <taxon>Kangiellales</taxon>
        <taxon>Kangiellaceae</taxon>
        <taxon>Kangiella</taxon>
    </lineage>
</organism>
<dbReference type="InterPro" id="IPR020579">
    <property type="entry name" value="Exonuc_VII_lsu_C"/>
</dbReference>
<accession>A0A0F6RCY9</accession>
<name>A0A0F6RCY9_9GAMM</name>
<dbReference type="EC" id="3.1.11.6" evidence="5"/>
<dbReference type="GO" id="GO:0009318">
    <property type="term" value="C:exodeoxyribonuclease VII complex"/>
    <property type="evidence" value="ECO:0007669"/>
    <property type="project" value="UniProtKB-UniRule"/>
</dbReference>
<evidence type="ECO:0000313" key="10">
    <source>
        <dbReference type="EMBL" id="AKE52466.1"/>
    </source>
</evidence>
<dbReference type="PANTHER" id="PTHR30008">
    <property type="entry name" value="EXODEOXYRIBONUCLEASE 7 LARGE SUBUNIT"/>
    <property type="match status" value="1"/>
</dbReference>
<dbReference type="PATRIC" id="fig|914150.5.peg.1538"/>
<dbReference type="CDD" id="cd04489">
    <property type="entry name" value="ExoVII_LU_OBF"/>
    <property type="match status" value="1"/>
</dbReference>
<feature type="domain" description="Exonuclease VII large subunit C-terminal" evidence="8">
    <location>
        <begin position="134"/>
        <end position="446"/>
    </location>
</feature>
<evidence type="ECO:0000256" key="2">
    <source>
        <dbReference type="ARBA" id="ARBA00022722"/>
    </source>
</evidence>
<dbReference type="InterPro" id="IPR003753">
    <property type="entry name" value="Exonuc_VII_L"/>
</dbReference>
<keyword evidence="3 5" id="KW-0378">Hydrolase</keyword>
<dbReference type="GO" id="GO:0008855">
    <property type="term" value="F:exodeoxyribonuclease VII activity"/>
    <property type="evidence" value="ECO:0007669"/>
    <property type="project" value="UniProtKB-UniRule"/>
</dbReference>
<dbReference type="EMBL" id="CP010975">
    <property type="protein sequence ID" value="AKE52466.1"/>
    <property type="molecule type" value="Genomic_DNA"/>
</dbReference>
<comment type="function">
    <text evidence="5">Bidirectionally degrades single-stranded DNA into large acid-insoluble oligonucleotides, which are then degraded further into small acid-soluble oligonucleotides.</text>
</comment>
<feature type="domain" description="OB-fold nucleic acid binding" evidence="9">
    <location>
        <begin position="18"/>
        <end position="110"/>
    </location>
</feature>
<feature type="coiled-coil region" evidence="7">
    <location>
        <begin position="290"/>
        <end position="387"/>
    </location>
</feature>